<dbReference type="Proteomes" id="UP000887575">
    <property type="component" value="Unassembled WGS sequence"/>
</dbReference>
<organism evidence="1 2">
    <name type="scientific">Mesorhabditis belari</name>
    <dbReference type="NCBI Taxonomy" id="2138241"/>
    <lineage>
        <taxon>Eukaryota</taxon>
        <taxon>Metazoa</taxon>
        <taxon>Ecdysozoa</taxon>
        <taxon>Nematoda</taxon>
        <taxon>Chromadorea</taxon>
        <taxon>Rhabditida</taxon>
        <taxon>Rhabditina</taxon>
        <taxon>Rhabditomorpha</taxon>
        <taxon>Rhabditoidea</taxon>
        <taxon>Rhabditidae</taxon>
        <taxon>Mesorhabditinae</taxon>
        <taxon>Mesorhabditis</taxon>
    </lineage>
</organism>
<dbReference type="AlphaFoldDB" id="A0AAF3EGS5"/>
<keyword evidence="1" id="KW-1185">Reference proteome</keyword>
<protein>
    <submittedName>
        <fullName evidence="2">Uncharacterized protein</fullName>
    </submittedName>
</protein>
<dbReference type="WBParaSite" id="MBELARI_LOCUS13190">
    <property type="protein sequence ID" value="MBELARI_LOCUS13190"/>
    <property type="gene ID" value="MBELARI_LOCUS13190"/>
</dbReference>
<evidence type="ECO:0000313" key="2">
    <source>
        <dbReference type="WBParaSite" id="MBELARI_LOCUS13190"/>
    </source>
</evidence>
<proteinExistence type="predicted"/>
<accession>A0AAF3EGS5</accession>
<reference evidence="2" key="1">
    <citation type="submission" date="2024-02" db="UniProtKB">
        <authorList>
            <consortium name="WormBaseParasite"/>
        </authorList>
    </citation>
    <scope>IDENTIFICATION</scope>
</reference>
<sequence length="369" mass="42942">MNSVLLILFLGLTIVYSVINLFGNDFTTILQHSKPIKADRILESKDNESTISSEPLPSNDEIFVSFGGNADPYFIDALPIVAMAWIQLGVRPLVCLVGSKEDYQSNELKPIIEYLEKLNVTVTYLPGNYTLKTASLSQHCRLYAATSNLVSLDSVVIVSDIDYIPFHLNEHWVEDVDLFIYNSLCCGETEMFEHKFPHYPISTIALRKRGWLELLELSHATYENGTSIEGDLLAFFDKDMLDEHYFRLQLFRELQGHPFWYSDQKLTSFRIFDWKRRTKRVIRTGEYNGNKERIDRDNWPSDQILDTINLYDFNDAHLLRPISANWYRLQAFFKKLFKPDLYQIAESYGLKMNALSRTYIRMREPSPIV</sequence>
<name>A0AAF3EGS5_9BILA</name>
<evidence type="ECO:0000313" key="1">
    <source>
        <dbReference type="Proteomes" id="UP000887575"/>
    </source>
</evidence>